<keyword evidence="3" id="KW-1185">Reference proteome</keyword>
<feature type="domain" description="AAA+ ATPase" evidence="1">
    <location>
        <begin position="133"/>
        <end position="279"/>
    </location>
</feature>
<proteinExistence type="predicted"/>
<evidence type="ECO:0000259" key="1">
    <source>
        <dbReference type="SMART" id="SM00382"/>
    </source>
</evidence>
<dbReference type="SMART" id="SM00028">
    <property type="entry name" value="TPR"/>
    <property type="match status" value="4"/>
</dbReference>
<sequence length="811" mass="85736">MARPDELDVVAEQLGALRRQVGSPSFAEIAQRIGARRAARGEPGDVPARSTVYDCFRPGRRRVDVTLVGDIVAALGLTAEESAAWLAGVGLHGAQGRWTEAAHGSGLRTEAPGLLVGRQRELEVVRRAVRERDVPVVLVEGMAGVGKSTLARHVGQDLVAAGAAERVLHLDVDGSSASRRPAGPMAVVAAAARHLDVRLPPTADVATARAALAAHLAGGRVLLILDDVPAADHVVALAGTDGLRLVVTSRRRLTLPAGVPHERVRLRPLGRRAAHELLRQVAGQARVDADPTGAARIVEELGGLPLALDLTARRVAATPTWSLADHAEHVAARRRTARVEEGVRAAFHLSYVDLEPRPARTLRLLAAQPCAALTVPEVAALTGSTDGVAERDVAALEAVHLVQRDTAGGIRLHDLVRAFAAGVGQDEDPPSARTEAVARLRELWVQRAWAVHHVLGQDKAVHTSRTRQGWPTPGPAEARAWLDRLTVDAVLLVDPGTHPDPEQVVELSEALTWAFNYFSRWRPAHVLHTRARAVARATGDEAGVLRATLALGRMAAWRGEWDDATALLTSARRGFEALGERAHVEECVQALGVVAAQTGRLDEAAQLFADLVDDFLATGRVHRASMTRDNLGIVLRRAGRLTEAADAHRLAAAESASVGHGDDQSRALVNLSDVLIELGRPDEALVAARDGHRLAVAQDDERTMAYAVTNVGLALGATGDQARAVEHHREALALARSVGDPHLEASVLNNLADAHRDLGAHDLAVAGYRAADVLATSLQDPHEGGRARAGLAALAGPADVLAADPAGALSP</sequence>
<dbReference type="SUPFAM" id="SSF52540">
    <property type="entry name" value="P-loop containing nucleoside triphosphate hydrolases"/>
    <property type="match status" value="1"/>
</dbReference>
<dbReference type="SUPFAM" id="SSF48452">
    <property type="entry name" value="TPR-like"/>
    <property type="match status" value="2"/>
</dbReference>
<dbReference type="RefSeq" id="WP_203675336.1">
    <property type="nucleotide sequence ID" value="NZ_BONP01000019.1"/>
</dbReference>
<dbReference type="PRINTS" id="PR00364">
    <property type="entry name" value="DISEASERSIST"/>
</dbReference>
<evidence type="ECO:0000313" key="3">
    <source>
        <dbReference type="Proteomes" id="UP000614741"/>
    </source>
</evidence>
<accession>A0ABQ4DNZ1</accession>
<dbReference type="Proteomes" id="UP000614741">
    <property type="component" value="Unassembled WGS sequence"/>
</dbReference>
<dbReference type="InterPro" id="IPR002182">
    <property type="entry name" value="NB-ARC"/>
</dbReference>
<reference evidence="2 3" key="1">
    <citation type="submission" date="2021-01" db="EMBL/GenBank/DDBJ databases">
        <title>Whole genome shotgun sequence of Cellulomonas phragmiteti NBRC 110785.</title>
        <authorList>
            <person name="Komaki H."/>
            <person name="Tamura T."/>
        </authorList>
    </citation>
    <scope>NUCLEOTIDE SEQUENCE [LARGE SCALE GENOMIC DNA]</scope>
    <source>
        <strain evidence="2 3">NBRC 110785</strain>
    </source>
</reference>
<dbReference type="InterPro" id="IPR011990">
    <property type="entry name" value="TPR-like_helical_dom_sf"/>
</dbReference>
<dbReference type="SMART" id="SM00382">
    <property type="entry name" value="AAA"/>
    <property type="match status" value="1"/>
</dbReference>
<dbReference type="Pfam" id="PF00931">
    <property type="entry name" value="NB-ARC"/>
    <property type="match status" value="1"/>
</dbReference>
<dbReference type="InterPro" id="IPR027417">
    <property type="entry name" value="P-loop_NTPase"/>
</dbReference>
<dbReference type="EMBL" id="BONP01000019">
    <property type="protein sequence ID" value="GIG41071.1"/>
    <property type="molecule type" value="Genomic_DNA"/>
</dbReference>
<dbReference type="InterPro" id="IPR003593">
    <property type="entry name" value="AAA+_ATPase"/>
</dbReference>
<dbReference type="Gene3D" id="1.25.40.10">
    <property type="entry name" value="Tetratricopeptide repeat domain"/>
    <property type="match status" value="1"/>
</dbReference>
<comment type="caution">
    <text evidence="2">The sequence shown here is derived from an EMBL/GenBank/DDBJ whole genome shotgun (WGS) entry which is preliminary data.</text>
</comment>
<gene>
    <name evidence="2" type="ORF">Cph01nite_28330</name>
</gene>
<dbReference type="PANTHER" id="PTHR47691:SF3">
    <property type="entry name" value="HTH-TYPE TRANSCRIPTIONAL REGULATOR RV0890C-RELATED"/>
    <property type="match status" value="1"/>
</dbReference>
<evidence type="ECO:0000313" key="2">
    <source>
        <dbReference type="EMBL" id="GIG41071.1"/>
    </source>
</evidence>
<dbReference type="InterPro" id="IPR019734">
    <property type="entry name" value="TPR_rpt"/>
</dbReference>
<organism evidence="2 3">
    <name type="scientific">Cellulomonas phragmiteti</name>
    <dbReference type="NCBI Taxonomy" id="478780"/>
    <lineage>
        <taxon>Bacteria</taxon>
        <taxon>Bacillati</taxon>
        <taxon>Actinomycetota</taxon>
        <taxon>Actinomycetes</taxon>
        <taxon>Micrococcales</taxon>
        <taxon>Cellulomonadaceae</taxon>
        <taxon>Cellulomonas</taxon>
    </lineage>
</organism>
<protein>
    <recommendedName>
        <fullName evidence="1">AAA+ ATPase domain-containing protein</fullName>
    </recommendedName>
</protein>
<dbReference type="Gene3D" id="3.40.50.300">
    <property type="entry name" value="P-loop containing nucleotide triphosphate hydrolases"/>
    <property type="match status" value="1"/>
</dbReference>
<dbReference type="Pfam" id="PF13374">
    <property type="entry name" value="TPR_10"/>
    <property type="match status" value="1"/>
</dbReference>
<dbReference type="PANTHER" id="PTHR47691">
    <property type="entry name" value="REGULATOR-RELATED"/>
    <property type="match status" value="1"/>
</dbReference>
<name>A0ABQ4DNZ1_9CELL</name>